<organism evidence="2 3">
    <name type="scientific">Nitrincola lacisaponensis</name>
    <dbReference type="NCBI Taxonomy" id="267850"/>
    <lineage>
        <taxon>Bacteria</taxon>
        <taxon>Pseudomonadati</taxon>
        <taxon>Pseudomonadota</taxon>
        <taxon>Gammaproteobacteria</taxon>
        <taxon>Oceanospirillales</taxon>
        <taxon>Oceanospirillaceae</taxon>
        <taxon>Nitrincola</taxon>
    </lineage>
</organism>
<evidence type="ECO:0000313" key="2">
    <source>
        <dbReference type="EMBL" id="KDE38706.1"/>
    </source>
</evidence>
<keyword evidence="1" id="KW-1133">Transmembrane helix</keyword>
<protein>
    <submittedName>
        <fullName evidence="2">Uncharacterized protein</fullName>
    </submittedName>
</protein>
<gene>
    <name evidence="2" type="ORF">ADINL_2801</name>
</gene>
<keyword evidence="1" id="KW-0812">Transmembrane</keyword>
<proteinExistence type="predicted"/>
<sequence length="57" mass="6445">MHQHRVLLLLLLLLLGVILLPPIVHATLYQGPVWLPFALWASIILLTGLFNHTGKRL</sequence>
<keyword evidence="1" id="KW-0472">Membrane</keyword>
<dbReference type="EMBL" id="JMSZ01000040">
    <property type="protein sequence ID" value="KDE38706.1"/>
    <property type="molecule type" value="Genomic_DNA"/>
</dbReference>
<evidence type="ECO:0000256" key="1">
    <source>
        <dbReference type="SAM" id="Phobius"/>
    </source>
</evidence>
<feature type="transmembrane region" description="Helical" evidence="1">
    <location>
        <begin position="36"/>
        <end position="54"/>
    </location>
</feature>
<name>A0A063Y1Q5_9GAMM</name>
<comment type="caution">
    <text evidence="2">The sequence shown here is derived from an EMBL/GenBank/DDBJ whole genome shotgun (WGS) entry which is preliminary data.</text>
</comment>
<reference evidence="2 3" key="1">
    <citation type="journal article" date="2005" name="Int. J. Syst. Evol. Microbiol.">
        <title>Nitrincola lacisaponensis gen. nov., sp. nov., a novel alkaliphilic bacterium isolated from an alkaline, saline lake.</title>
        <authorList>
            <person name="Dimitriu P.A."/>
            <person name="Shukla S.K."/>
            <person name="Conradt J."/>
            <person name="Marquez M.C."/>
            <person name="Ventosa A."/>
            <person name="Maglia A."/>
            <person name="Peyton B.M."/>
            <person name="Pinkart H.C."/>
            <person name="Mormile M.R."/>
        </authorList>
    </citation>
    <scope>NUCLEOTIDE SEQUENCE [LARGE SCALE GENOMIC DNA]</scope>
    <source>
        <strain evidence="2 3">4CA</strain>
    </source>
</reference>
<evidence type="ECO:0000313" key="3">
    <source>
        <dbReference type="Proteomes" id="UP000027318"/>
    </source>
</evidence>
<dbReference type="RefSeq" id="WP_161667756.1">
    <property type="nucleotide sequence ID" value="NZ_JMSZ01000040.1"/>
</dbReference>
<dbReference type="AlphaFoldDB" id="A0A063Y1Q5"/>
<accession>A0A063Y1Q5</accession>
<keyword evidence="3" id="KW-1185">Reference proteome</keyword>
<dbReference type="STRING" id="267850.ADINL_2801"/>
<dbReference type="Proteomes" id="UP000027318">
    <property type="component" value="Unassembled WGS sequence"/>
</dbReference>